<organism evidence="12 13">
    <name type="scientific">Vanrija pseudolonga</name>
    <dbReference type="NCBI Taxonomy" id="143232"/>
    <lineage>
        <taxon>Eukaryota</taxon>
        <taxon>Fungi</taxon>
        <taxon>Dikarya</taxon>
        <taxon>Basidiomycota</taxon>
        <taxon>Agaricomycotina</taxon>
        <taxon>Tremellomycetes</taxon>
        <taxon>Trichosporonales</taxon>
        <taxon>Trichosporonaceae</taxon>
        <taxon>Vanrija</taxon>
    </lineage>
</organism>
<feature type="domain" description="Glycoside hydrolase family 20 catalytic" evidence="10">
    <location>
        <begin position="241"/>
        <end position="575"/>
    </location>
</feature>
<dbReference type="EMBL" id="CP086718">
    <property type="protein sequence ID" value="WOO83483.1"/>
    <property type="molecule type" value="Genomic_DNA"/>
</dbReference>
<evidence type="ECO:0000256" key="3">
    <source>
        <dbReference type="ARBA" id="ARBA00022729"/>
    </source>
</evidence>
<dbReference type="AlphaFoldDB" id="A0AAF0YH66"/>
<gene>
    <name evidence="12" type="primary">HEXO2</name>
    <name evidence="12" type="ORF">LOC62_05G007004</name>
</gene>
<dbReference type="EC" id="3.2.1.52" evidence="7"/>
<comment type="similarity">
    <text evidence="2 7">Belongs to the glycosyl hydrolase 20 family.</text>
</comment>
<feature type="region of interest" description="Disordered" evidence="9">
    <location>
        <begin position="600"/>
        <end position="630"/>
    </location>
</feature>
<keyword evidence="3" id="KW-0732">Signal</keyword>
<dbReference type="PRINTS" id="PR00738">
    <property type="entry name" value="GLHYDRLASE20"/>
</dbReference>
<evidence type="ECO:0000256" key="2">
    <source>
        <dbReference type="ARBA" id="ARBA00006285"/>
    </source>
</evidence>
<dbReference type="InterPro" id="IPR025705">
    <property type="entry name" value="Beta_hexosaminidase_sua/sub"/>
</dbReference>
<dbReference type="SUPFAM" id="SSF51445">
    <property type="entry name" value="(Trans)glycosidases"/>
    <property type="match status" value="1"/>
</dbReference>
<dbReference type="Pfam" id="PF02838">
    <property type="entry name" value="Glyco_hydro_20b"/>
    <property type="match status" value="1"/>
</dbReference>
<dbReference type="PIRSF" id="PIRSF001093">
    <property type="entry name" value="B-hxosamndse_ab_euk"/>
    <property type="match status" value="1"/>
</dbReference>
<keyword evidence="6 7" id="KW-0326">Glycosidase</keyword>
<dbReference type="SUPFAM" id="SSF55545">
    <property type="entry name" value="beta-N-acetylhexosaminidase-like domain"/>
    <property type="match status" value="1"/>
</dbReference>
<reference evidence="12" key="1">
    <citation type="submission" date="2023-10" db="EMBL/GenBank/DDBJ databases">
        <authorList>
            <person name="Noh H."/>
        </authorList>
    </citation>
    <scope>NUCLEOTIDE SEQUENCE</scope>
    <source>
        <strain evidence="12">DUCC4014</strain>
    </source>
</reference>
<dbReference type="Gene3D" id="3.30.379.10">
    <property type="entry name" value="Chitobiase/beta-hexosaminidase domain 2-like"/>
    <property type="match status" value="1"/>
</dbReference>
<comment type="catalytic activity">
    <reaction evidence="1 7">
        <text>Hydrolysis of terminal non-reducing N-acetyl-D-hexosamine residues in N-acetyl-beta-D-hexosaminides.</text>
        <dbReference type="EC" id="3.2.1.52"/>
    </reaction>
</comment>
<name>A0AAF0YH66_9TREE</name>
<dbReference type="Pfam" id="PF00728">
    <property type="entry name" value="Glyco_hydro_20"/>
    <property type="match status" value="1"/>
</dbReference>
<dbReference type="RefSeq" id="XP_062629509.1">
    <property type="nucleotide sequence ID" value="XM_062773525.1"/>
</dbReference>
<dbReference type="GO" id="GO:0030203">
    <property type="term" value="P:glycosaminoglycan metabolic process"/>
    <property type="evidence" value="ECO:0007669"/>
    <property type="project" value="TreeGrafter"/>
</dbReference>
<evidence type="ECO:0000259" key="11">
    <source>
        <dbReference type="Pfam" id="PF02838"/>
    </source>
</evidence>
<dbReference type="PANTHER" id="PTHR22600:SF26">
    <property type="entry name" value="BETA-N-ACETYLHEXOSAMINIDASE"/>
    <property type="match status" value="1"/>
</dbReference>
<evidence type="ECO:0000256" key="5">
    <source>
        <dbReference type="ARBA" id="ARBA00023180"/>
    </source>
</evidence>
<evidence type="ECO:0000256" key="1">
    <source>
        <dbReference type="ARBA" id="ARBA00001231"/>
    </source>
</evidence>
<keyword evidence="4 7" id="KW-0378">Hydrolase</keyword>
<dbReference type="InterPro" id="IPR029018">
    <property type="entry name" value="Hex-like_dom2"/>
</dbReference>
<evidence type="ECO:0000313" key="13">
    <source>
        <dbReference type="Proteomes" id="UP000827549"/>
    </source>
</evidence>
<dbReference type="FunFam" id="3.20.20.80:FF:000063">
    <property type="entry name" value="Beta-hexosaminidase"/>
    <property type="match status" value="1"/>
</dbReference>
<evidence type="ECO:0000259" key="10">
    <source>
        <dbReference type="Pfam" id="PF00728"/>
    </source>
</evidence>
<dbReference type="Proteomes" id="UP000827549">
    <property type="component" value="Chromosome 5"/>
</dbReference>
<evidence type="ECO:0000313" key="12">
    <source>
        <dbReference type="EMBL" id="WOO83483.1"/>
    </source>
</evidence>
<dbReference type="InterPro" id="IPR017853">
    <property type="entry name" value="GH"/>
</dbReference>
<dbReference type="GeneID" id="87810179"/>
<evidence type="ECO:0000256" key="6">
    <source>
        <dbReference type="ARBA" id="ARBA00023295"/>
    </source>
</evidence>
<dbReference type="GO" id="GO:0016020">
    <property type="term" value="C:membrane"/>
    <property type="evidence" value="ECO:0007669"/>
    <property type="project" value="TreeGrafter"/>
</dbReference>
<accession>A0AAF0YH66</accession>
<evidence type="ECO:0000256" key="4">
    <source>
        <dbReference type="ARBA" id="ARBA00022801"/>
    </source>
</evidence>
<dbReference type="Gene3D" id="3.20.20.80">
    <property type="entry name" value="Glycosidases"/>
    <property type="match status" value="1"/>
</dbReference>
<dbReference type="PANTHER" id="PTHR22600">
    <property type="entry name" value="BETA-HEXOSAMINIDASE"/>
    <property type="match status" value="1"/>
</dbReference>
<dbReference type="GO" id="GO:0005975">
    <property type="term" value="P:carbohydrate metabolic process"/>
    <property type="evidence" value="ECO:0007669"/>
    <property type="project" value="InterPro"/>
</dbReference>
<dbReference type="InterPro" id="IPR015882">
    <property type="entry name" value="HEX_bac_N"/>
</dbReference>
<sequence length="630" mass="69015">MLSWPFIPGHSLLAFLLARPLSTMTVLVPLVATLFGLLTLRVSAASPSKLNLVPFPTKASIGNTVVCLGKDFAVQLDDTSPHGKTAPGDLLAAIERANTHVKNGRHQYLSVSGGLEFFEGSQGCENYIDALVLSFEPGADYDSILSHATAPVEKRKDAEGYKLSVPTAGRAHVVAGTALGLFRGLTTFENLVYHADGSAVASGSTQTASGQVPLGSSVTETQEDVAYAPFAPYEIEDKPAFPWRAVLLDTSRHFFSKPSILKMLDTMAMVKLNVFHLHITDSNSWPLDLHEFPLLAQKGAYRGPRVYSEQDVRDIVRYAGERGIDVVMEIDTPGHTSIIGEAYPDYIACHDKRPWTSRAHQPPAGQLRFADTEVAEFTSKLFQAAMSVTQSQYFGTGGDEINMKCMEEDEPTRRSLSEKGWTIEDALRDFTQRTHATLAENGRTAIVWQEMAIAYENTGLNPNTVVEIWVDSNDARRVVDKGYRIVHAAADYFYLDCGQGGWITQDGGQGNSWCDPFKTWMKIISFDPYKNIEESQRKLVLGGQTSLWAEQTDEANFESVLWPRAAALAELFWSGAGPNGYPRSELKHLCNLTGRCPGRASPHARHPIPHGGPRGPSGSSATRVVRSAAR</sequence>
<keyword evidence="13" id="KW-1185">Reference proteome</keyword>
<feature type="active site" description="Proton donor" evidence="8">
    <location>
        <position position="400"/>
    </location>
</feature>
<evidence type="ECO:0000256" key="9">
    <source>
        <dbReference type="SAM" id="MobiDB-lite"/>
    </source>
</evidence>
<keyword evidence="5" id="KW-0325">Glycoprotein</keyword>
<protein>
    <recommendedName>
        <fullName evidence="7">Beta-hexosaminidase</fullName>
        <ecNumber evidence="7">3.2.1.52</ecNumber>
    </recommendedName>
</protein>
<feature type="domain" description="Beta-hexosaminidase bacterial type N-terminal" evidence="11">
    <location>
        <begin position="50"/>
        <end position="203"/>
    </location>
</feature>
<dbReference type="GO" id="GO:0004563">
    <property type="term" value="F:beta-N-acetylhexosaminidase activity"/>
    <property type="evidence" value="ECO:0007669"/>
    <property type="project" value="UniProtKB-EC"/>
</dbReference>
<proteinExistence type="inferred from homology"/>
<dbReference type="InterPro" id="IPR015883">
    <property type="entry name" value="Glyco_hydro_20_cat"/>
</dbReference>
<evidence type="ECO:0000256" key="7">
    <source>
        <dbReference type="PIRNR" id="PIRNR001093"/>
    </source>
</evidence>
<evidence type="ECO:0000256" key="8">
    <source>
        <dbReference type="PIRSR" id="PIRSR001093-1"/>
    </source>
</evidence>